<dbReference type="Pfam" id="PF23572">
    <property type="entry name" value="GH3_C"/>
    <property type="match status" value="1"/>
</dbReference>
<dbReference type="PANTHER" id="PTHR31901">
    <property type="entry name" value="GH3 DOMAIN-CONTAINING PROTEIN"/>
    <property type="match status" value="1"/>
</dbReference>
<dbReference type="InterPro" id="IPR055378">
    <property type="entry name" value="GH3_C"/>
</dbReference>
<dbReference type="Pfam" id="PF23571">
    <property type="entry name" value="GH3_M"/>
    <property type="match status" value="1"/>
</dbReference>
<name>A0A381VR18_9ZZZZ</name>
<sequence length="502" mass="58171">VSNPFINSIASWFLKKRSHQIELFIKYPNEVQNDVLLNLVNTAKDTSIGKQYDFNSIKNYHDFSNRVPLFKYEDFAEKIDRARKGENNIFWPSKIKWFAQSSGTTNSKSKFIPVSQESLDECHYAAGKDLLCLYLNNNEDSMLFTGKSLRLGGSKSPYEKNGTYYGDLSAILIENMPLWLEFGSTPSNKTTLIHDWENKIKAIIDETIPENVTSLAGVPSWMLVVLNRILQESKKKTIIEIWPNLEVYFHGGVNFKPYINQYKSIIGNDKMKYYEIYNASEGFFAIQYENNSNELLLMLDYGIYYEFIPMSSYKSKENTIIPLEEVKLNEDYAMLISTNAGLWRYEIGDTIKFTSKYPYRITVTGRTKHYINVFGEEVIIENTDNTISKICKKNNLEIVDYTVAPIFMKGKEKGGHEWFIEFKNSIPKNISIEQEIDNALKNENSDYEAKRYKDFTLNPPKVIIGKKGVFFKWLNKKNKIGGQNKVPRLANNRDLIEELIKL</sequence>
<feature type="non-terminal residue" evidence="3">
    <location>
        <position position="502"/>
    </location>
</feature>
<dbReference type="InterPro" id="IPR004993">
    <property type="entry name" value="GH3"/>
</dbReference>
<evidence type="ECO:0000259" key="2">
    <source>
        <dbReference type="Pfam" id="PF23572"/>
    </source>
</evidence>
<dbReference type="GO" id="GO:0005737">
    <property type="term" value="C:cytoplasm"/>
    <property type="evidence" value="ECO:0007669"/>
    <property type="project" value="TreeGrafter"/>
</dbReference>
<feature type="non-terminal residue" evidence="3">
    <location>
        <position position="1"/>
    </location>
</feature>
<dbReference type="PANTHER" id="PTHR31901:SF9">
    <property type="entry name" value="GH3 DOMAIN-CONTAINING PROTEIN"/>
    <property type="match status" value="1"/>
</dbReference>
<dbReference type="GO" id="GO:0016881">
    <property type="term" value="F:acid-amino acid ligase activity"/>
    <property type="evidence" value="ECO:0007669"/>
    <property type="project" value="TreeGrafter"/>
</dbReference>
<dbReference type="InterPro" id="IPR055377">
    <property type="entry name" value="GH3_M"/>
</dbReference>
<protein>
    <recommendedName>
        <fullName evidence="4">GH3 auxin-responsive promoter</fullName>
    </recommendedName>
</protein>
<gene>
    <name evidence="3" type="ORF">METZ01_LOCUS95052</name>
</gene>
<dbReference type="AlphaFoldDB" id="A0A381VR18"/>
<evidence type="ECO:0000259" key="1">
    <source>
        <dbReference type="Pfam" id="PF23571"/>
    </source>
</evidence>
<organism evidence="3">
    <name type="scientific">marine metagenome</name>
    <dbReference type="NCBI Taxonomy" id="408172"/>
    <lineage>
        <taxon>unclassified sequences</taxon>
        <taxon>metagenomes</taxon>
        <taxon>ecological metagenomes</taxon>
    </lineage>
</organism>
<feature type="domain" description="GH3 C-terminal" evidence="2">
    <location>
        <begin position="382"/>
        <end position="493"/>
    </location>
</feature>
<proteinExistence type="predicted"/>
<feature type="domain" description="GH3 middle" evidence="1">
    <location>
        <begin position="297"/>
        <end position="364"/>
    </location>
</feature>
<evidence type="ECO:0008006" key="4">
    <source>
        <dbReference type="Google" id="ProtNLM"/>
    </source>
</evidence>
<dbReference type="Pfam" id="PF03321">
    <property type="entry name" value="GH3"/>
    <property type="match status" value="1"/>
</dbReference>
<reference evidence="3" key="1">
    <citation type="submission" date="2018-05" db="EMBL/GenBank/DDBJ databases">
        <authorList>
            <person name="Lanie J.A."/>
            <person name="Ng W.-L."/>
            <person name="Kazmierczak K.M."/>
            <person name="Andrzejewski T.M."/>
            <person name="Davidsen T.M."/>
            <person name="Wayne K.J."/>
            <person name="Tettelin H."/>
            <person name="Glass J.I."/>
            <person name="Rusch D."/>
            <person name="Podicherti R."/>
            <person name="Tsui H.-C.T."/>
            <person name="Winkler M.E."/>
        </authorList>
    </citation>
    <scope>NUCLEOTIDE SEQUENCE</scope>
</reference>
<dbReference type="EMBL" id="UINC01009408">
    <property type="protein sequence ID" value="SVA42198.1"/>
    <property type="molecule type" value="Genomic_DNA"/>
</dbReference>
<evidence type="ECO:0000313" key="3">
    <source>
        <dbReference type="EMBL" id="SVA42198.1"/>
    </source>
</evidence>
<accession>A0A381VR18</accession>